<organism evidence="3 4">
    <name type="scientific">Babesia ovata</name>
    <dbReference type="NCBI Taxonomy" id="189622"/>
    <lineage>
        <taxon>Eukaryota</taxon>
        <taxon>Sar</taxon>
        <taxon>Alveolata</taxon>
        <taxon>Apicomplexa</taxon>
        <taxon>Aconoidasida</taxon>
        <taxon>Piroplasmida</taxon>
        <taxon>Babesiidae</taxon>
        <taxon>Babesia</taxon>
    </lineage>
</organism>
<name>A0A2H6KGG5_9APIC</name>
<dbReference type="GO" id="GO:0005739">
    <property type="term" value="C:mitochondrion"/>
    <property type="evidence" value="ECO:0007669"/>
    <property type="project" value="TreeGrafter"/>
</dbReference>
<dbReference type="RefSeq" id="XP_028868302.1">
    <property type="nucleotide sequence ID" value="XM_029012469.1"/>
</dbReference>
<reference evidence="3 4" key="1">
    <citation type="journal article" date="2017" name="BMC Genomics">
        <title>Whole-genome assembly of Babesia ovata and comparative genomics between closely related pathogens.</title>
        <authorList>
            <person name="Yamagishi J."/>
            <person name="Asada M."/>
            <person name="Hakimi H."/>
            <person name="Tanaka T.Q."/>
            <person name="Sugimoto C."/>
            <person name="Kawazu S."/>
        </authorList>
    </citation>
    <scope>NUCLEOTIDE SEQUENCE [LARGE SCALE GENOMIC DNA]</scope>
    <source>
        <strain evidence="3 4">Miyake</strain>
    </source>
</reference>
<sequence>MRCLQLYRLIANLPIVQQRLLQSERRWKVLSTAIRRPQSSRHIATEAQKQSLNDFGLDNDTDTFLPGITVDPFFKELNLPKRCIGCGALFQSTDASKPGYVDADILSDFGARGAAKVPRVGGIEVERVPDGVQVDKCDDGRFQRLKRRAVCRRCYRLQYYKRVDLQCEVDSHRQRAADVSESRISTERLVTATPSNAGGVLQMPQEAEKRRTSASARITTAPEVISNMTRRLKSDGVVLYLVDITNVEATALPELYIAIRNKAMGVLSYCVHHCMLFNRSYGSQTRLTCFRTKQTYLSTGFDALERRLKEFIKVGNARPIYIVGAVNVGKSTFVNRFLSYISYGDAGTLQMKRGIGGATRSVIPGTTLEFIEFGLFGGFKLIDTPGIPAAATVTQLLRRPIDMVAIALNKTMDTPTLRLDAGQSLLVGAIARIDLVEGSAASIRCYLGSGVTLHVCRSVAAADVMRNKAGNVIFPPHAKEDYELLGTTKKYRLTINCNGATPVDDIVIPGLGWFSPTGVGPKVIEIYAPNGLDVLRRPAMIRQQPKRVQRPYVLRRRRWSTRTFTGAHDQQGKVQCNTMIPAFKLLAVFLKQVSKPLASYLKKRASRNDRFRRLCISIGNRSYAFDRYITRRFYNPEQGEPDTTPWISPEKSVVIGTELFGEVIVFSVATLLVISEYARGVRKEAKKEAKLQGRLCALESQHAAIPHLIRDEVSRQLAQKWNELEKRREETTAPNAV</sequence>
<evidence type="ECO:0000259" key="1">
    <source>
        <dbReference type="Pfam" id="PF01926"/>
    </source>
</evidence>
<evidence type="ECO:0000313" key="4">
    <source>
        <dbReference type="Proteomes" id="UP000236319"/>
    </source>
</evidence>
<dbReference type="Gene3D" id="3.40.50.300">
    <property type="entry name" value="P-loop containing nucleotide triphosphate hydrolases"/>
    <property type="match status" value="1"/>
</dbReference>
<dbReference type="Proteomes" id="UP000236319">
    <property type="component" value="Unassembled WGS sequence"/>
</dbReference>
<dbReference type="GO" id="GO:0005525">
    <property type="term" value="F:GTP binding"/>
    <property type="evidence" value="ECO:0007669"/>
    <property type="project" value="InterPro"/>
</dbReference>
<comment type="caution">
    <text evidence="3">The sequence shown here is derived from an EMBL/GenBank/DDBJ whole genome shotgun (WGS) entry which is preliminary data.</text>
</comment>
<dbReference type="PANTHER" id="PTHR46434">
    <property type="entry name" value="GENETIC INTERACTOR OF PROHIBITINS 3, MITOCHONDRIAL"/>
    <property type="match status" value="1"/>
</dbReference>
<dbReference type="InterPro" id="IPR010754">
    <property type="entry name" value="OPA3-like"/>
</dbReference>
<dbReference type="SUPFAM" id="SSF52540">
    <property type="entry name" value="P-loop containing nucleoside triphosphate hydrolases"/>
    <property type="match status" value="1"/>
</dbReference>
<dbReference type="InterPro" id="IPR048422">
    <property type="entry name" value="NOA1/YqeH-like_C"/>
</dbReference>
<dbReference type="EMBL" id="BDSA01000004">
    <property type="protein sequence ID" value="GBE62059.1"/>
    <property type="molecule type" value="Genomic_DNA"/>
</dbReference>
<feature type="domain" description="NOA1/YqeH-like C-terminal" evidence="2">
    <location>
        <begin position="442"/>
        <end position="539"/>
    </location>
</feature>
<dbReference type="Pfam" id="PF21516">
    <property type="entry name" value="YqeH-like_C"/>
    <property type="match status" value="1"/>
</dbReference>
<proteinExistence type="predicted"/>
<dbReference type="OrthoDB" id="1696305at2759"/>
<accession>A0A2H6KGG5</accession>
<dbReference type="InterPro" id="IPR050896">
    <property type="entry name" value="Mito_lipid_metab_GTPase"/>
</dbReference>
<keyword evidence="4" id="KW-1185">Reference proteome</keyword>
<evidence type="ECO:0000259" key="2">
    <source>
        <dbReference type="Pfam" id="PF21516"/>
    </source>
</evidence>
<evidence type="ECO:0000313" key="3">
    <source>
        <dbReference type="EMBL" id="GBE62059.1"/>
    </source>
</evidence>
<dbReference type="Pfam" id="PF01926">
    <property type="entry name" value="MMR_HSR1"/>
    <property type="match status" value="1"/>
</dbReference>
<dbReference type="Pfam" id="PF07047">
    <property type="entry name" value="OPA3"/>
    <property type="match status" value="1"/>
</dbReference>
<dbReference type="PANTHER" id="PTHR46434:SF1">
    <property type="entry name" value="GENETIC INTERACTOR OF PROHIBITINS 3, MITOCHONDRIAL"/>
    <property type="match status" value="1"/>
</dbReference>
<dbReference type="InterPro" id="IPR027417">
    <property type="entry name" value="P-loop_NTPase"/>
</dbReference>
<feature type="domain" description="G" evidence="1">
    <location>
        <begin position="320"/>
        <end position="391"/>
    </location>
</feature>
<protein>
    <submittedName>
        <fullName evidence="3">GTPases related protein</fullName>
    </submittedName>
</protein>
<gene>
    <name evidence="3" type="ORF">BOVATA_035520</name>
</gene>
<dbReference type="VEuPathDB" id="PiroplasmaDB:BOVATA_035520"/>
<dbReference type="InterPro" id="IPR006073">
    <property type="entry name" value="GTP-bd"/>
</dbReference>
<dbReference type="GeneID" id="39875829"/>
<dbReference type="AlphaFoldDB" id="A0A2H6KGG5"/>